<comment type="caution">
    <text evidence="3">The sequence shown here is derived from an EMBL/GenBank/DDBJ whole genome shotgun (WGS) entry which is preliminary data.</text>
</comment>
<reference evidence="3 4" key="1">
    <citation type="submission" date="2024-05" db="EMBL/GenBank/DDBJ databases">
        <title>Microbispora sp.ZYX-F-249.</title>
        <authorList>
            <person name="Xie H."/>
        </authorList>
    </citation>
    <scope>NUCLEOTIDE SEQUENCE [LARGE SCALE GENOMIC DNA]</scope>
    <source>
        <strain evidence="3 4">ZYX-F-249</strain>
    </source>
</reference>
<gene>
    <name evidence="3" type="ORF">AAH991_11540</name>
</gene>
<keyword evidence="4" id="KW-1185">Reference proteome</keyword>
<dbReference type="RefSeq" id="WP_346225759.1">
    <property type="nucleotide sequence ID" value="NZ_JBDJAW010000007.1"/>
</dbReference>
<feature type="transmembrane region" description="Helical" evidence="2">
    <location>
        <begin position="46"/>
        <end position="64"/>
    </location>
</feature>
<keyword evidence="2" id="KW-0472">Membrane</keyword>
<protein>
    <recommendedName>
        <fullName evidence="5">DUF1707 domain-containing protein</fullName>
    </recommendedName>
</protein>
<keyword evidence="2" id="KW-0812">Transmembrane</keyword>
<evidence type="ECO:0000313" key="4">
    <source>
        <dbReference type="Proteomes" id="UP001447516"/>
    </source>
</evidence>
<proteinExistence type="predicted"/>
<name>A0ABV0AK89_9ACTN</name>
<keyword evidence="2" id="KW-1133">Transmembrane helix</keyword>
<organism evidence="3 4">
    <name type="scientific">Microbispora maris</name>
    <dbReference type="NCBI Taxonomy" id="3144104"/>
    <lineage>
        <taxon>Bacteria</taxon>
        <taxon>Bacillati</taxon>
        <taxon>Actinomycetota</taxon>
        <taxon>Actinomycetes</taxon>
        <taxon>Streptosporangiales</taxon>
        <taxon>Streptosporangiaceae</taxon>
        <taxon>Microbispora</taxon>
    </lineage>
</organism>
<accession>A0ABV0AK89</accession>
<dbReference type="EMBL" id="JBDJAW010000007">
    <property type="protein sequence ID" value="MEN3535738.1"/>
    <property type="molecule type" value="Genomic_DNA"/>
</dbReference>
<dbReference type="Proteomes" id="UP001447516">
    <property type="component" value="Unassembled WGS sequence"/>
</dbReference>
<evidence type="ECO:0000256" key="1">
    <source>
        <dbReference type="SAM" id="MobiDB-lite"/>
    </source>
</evidence>
<sequence>MRPADPDDIDARFEALVAQFDEDEIRRMTAAAGTAAFSPARRRRPAALAVIAGLVVLLGLVVVLRPDVLERLGVVRPSAGGGEDVVVSGPVVARPGPVLTPIPDGEEGLFDHGPVPAPSAGPFAGTPATGYADGEQGLVMPAAQAIGGLTEEEVGRALLRVRRLLSAAHLDPATVRGERPEAFARLLHPRQREAFLRRLDDGGPTGTRSWLFSLAPGAAEPVGDVVKVSGETTLAKRAGGGVTITADYLFVHPVSRPGAPLVVARVVEHHRSEFSAYREDGKLVVWLATDNSALFGANCDAHDGFVHPRFPGDPQGARPSGEPVDPYDRVSGLSGVSGGPRCPAALGT</sequence>
<evidence type="ECO:0000256" key="2">
    <source>
        <dbReference type="SAM" id="Phobius"/>
    </source>
</evidence>
<feature type="region of interest" description="Disordered" evidence="1">
    <location>
        <begin position="308"/>
        <end position="348"/>
    </location>
</feature>
<evidence type="ECO:0000313" key="3">
    <source>
        <dbReference type="EMBL" id="MEN3535738.1"/>
    </source>
</evidence>
<evidence type="ECO:0008006" key="5">
    <source>
        <dbReference type="Google" id="ProtNLM"/>
    </source>
</evidence>